<organism evidence="3">
    <name type="scientific">Aureoumbra lagunensis</name>
    <dbReference type="NCBI Taxonomy" id="44058"/>
    <lineage>
        <taxon>Eukaryota</taxon>
        <taxon>Sar</taxon>
        <taxon>Stramenopiles</taxon>
        <taxon>Ochrophyta</taxon>
        <taxon>Pelagophyceae</taxon>
        <taxon>Pelagomonadales</taxon>
        <taxon>Aureoumbra</taxon>
    </lineage>
</organism>
<dbReference type="PROSITE" id="PS50942">
    <property type="entry name" value="ENTH"/>
    <property type="match status" value="1"/>
</dbReference>
<evidence type="ECO:0000313" key="3">
    <source>
        <dbReference type="EMBL" id="CAE0360478.1"/>
    </source>
</evidence>
<dbReference type="GO" id="GO:0030276">
    <property type="term" value="F:clathrin binding"/>
    <property type="evidence" value="ECO:0007669"/>
    <property type="project" value="TreeGrafter"/>
</dbReference>
<gene>
    <name evidence="3" type="ORF">ALAG00032_LOCUS1208</name>
</gene>
<dbReference type="EMBL" id="HBIJ01001687">
    <property type="protein sequence ID" value="CAE0360478.1"/>
    <property type="molecule type" value="Transcribed_RNA"/>
</dbReference>
<feature type="compositionally biased region" description="Low complexity" evidence="1">
    <location>
        <begin position="251"/>
        <end position="264"/>
    </location>
</feature>
<dbReference type="FunFam" id="1.25.40.90:FF:000006">
    <property type="entry name" value="Clathrin interactor 1"/>
    <property type="match status" value="1"/>
</dbReference>
<dbReference type="CDD" id="cd03571">
    <property type="entry name" value="ENTH"/>
    <property type="match status" value="1"/>
</dbReference>
<protein>
    <recommendedName>
        <fullName evidence="2">ENTH domain-containing protein</fullName>
    </recommendedName>
</protein>
<dbReference type="GO" id="GO:0005768">
    <property type="term" value="C:endosome"/>
    <property type="evidence" value="ECO:0007669"/>
    <property type="project" value="TreeGrafter"/>
</dbReference>
<dbReference type="InterPro" id="IPR013809">
    <property type="entry name" value="ENTH"/>
</dbReference>
<evidence type="ECO:0000259" key="2">
    <source>
        <dbReference type="PROSITE" id="PS50942"/>
    </source>
</evidence>
<dbReference type="PANTHER" id="PTHR12276">
    <property type="entry name" value="EPSIN/ENT-RELATED"/>
    <property type="match status" value="1"/>
</dbReference>
<feature type="compositionally biased region" description="Low complexity" evidence="1">
    <location>
        <begin position="334"/>
        <end position="349"/>
    </location>
</feature>
<dbReference type="SMART" id="SM00273">
    <property type="entry name" value="ENTH"/>
    <property type="match status" value="1"/>
</dbReference>
<sequence>MNTIVNLDKVRNMAEDALGQARGLRDETERKVFEALNNKNWGASSTTLLEIARETYDYEKFHKIFKLIWEAADSPARNWRKIFKSLMLCEYLVKNGAERCVDEIRDHTFKIRQLQDFRYTEESLDRGQGTREKAKQLLELLSDNTTIREARENAKRLRDKLVGSSSRFSGGGGYGNDSFSSGPVGYGGSGQGYGGSYSDNGRGGGETTGRYSDGGGVSSFSAGTSDAPGRYSRDEGTMATSSYGNQQDDFTSSTTATGGTSSLTPAINLKLKPKTKPVPRLKMKGDTPSSSNSVAEENFFDTGPTTITSSEQPIEEPATDLFDAFTTSPPPTTQPQQQQQVDFADFSSAAPPPPPPQQDNFAAFPPTAPQPDVFSQPLQPSIMSGMQQQAMMPPSQQPMQQPSNMIMPGFGSTPQQSVMQPQQPAFGQQYNVGGGMMMGSGGNTRPPAMGGTAFSSGPQARTPAMSGDDFGDFEASPAAVQPPVQKSPKDTLVDASSNLVSLDALSKNSSAMKASSPAAAKASYAQHAAFTGLDGFNTTPQPTMMNSIQPNFQQQPYGGGASGYGMAPPPRPPQMQQMSGYGAPQQAAFQQPMSGYGAPQQAAFQQPPTTGVMGMPQHPNGGMQQPYYPPQQGPPMGANPYGGW</sequence>
<feature type="domain" description="ENTH" evidence="2">
    <location>
        <begin position="20"/>
        <end position="151"/>
    </location>
</feature>
<dbReference type="GO" id="GO:0005886">
    <property type="term" value="C:plasma membrane"/>
    <property type="evidence" value="ECO:0007669"/>
    <property type="project" value="TreeGrafter"/>
</dbReference>
<dbReference type="GO" id="GO:0005543">
    <property type="term" value="F:phospholipid binding"/>
    <property type="evidence" value="ECO:0007669"/>
    <property type="project" value="TreeGrafter"/>
</dbReference>
<dbReference type="GO" id="GO:0006897">
    <property type="term" value="P:endocytosis"/>
    <property type="evidence" value="ECO:0007669"/>
    <property type="project" value="TreeGrafter"/>
</dbReference>
<proteinExistence type="predicted"/>
<dbReference type="InterPro" id="IPR008942">
    <property type="entry name" value="ENTH_VHS"/>
</dbReference>
<feature type="compositionally biased region" description="Polar residues" evidence="1">
    <location>
        <begin position="303"/>
        <end position="312"/>
    </location>
</feature>
<reference evidence="3" key="1">
    <citation type="submission" date="2021-01" db="EMBL/GenBank/DDBJ databases">
        <authorList>
            <person name="Corre E."/>
            <person name="Pelletier E."/>
            <person name="Niang G."/>
            <person name="Scheremetjew M."/>
            <person name="Finn R."/>
            <person name="Kale V."/>
            <person name="Holt S."/>
            <person name="Cochrane G."/>
            <person name="Meng A."/>
            <person name="Brown T."/>
            <person name="Cohen L."/>
        </authorList>
    </citation>
    <scope>NUCLEOTIDE SEQUENCE</scope>
    <source>
        <strain evidence="3">CCMP1510</strain>
    </source>
</reference>
<feature type="compositionally biased region" description="Low complexity" evidence="1">
    <location>
        <begin position="598"/>
        <end position="608"/>
    </location>
</feature>
<dbReference type="AlphaFoldDB" id="A0A7S3JRD8"/>
<dbReference type="SUPFAM" id="SSF48464">
    <property type="entry name" value="ENTH/VHS domain"/>
    <property type="match status" value="1"/>
</dbReference>
<feature type="compositionally biased region" description="Gly residues" evidence="1">
    <location>
        <begin position="197"/>
        <end position="217"/>
    </location>
</feature>
<evidence type="ECO:0000256" key="1">
    <source>
        <dbReference type="SAM" id="MobiDB-lite"/>
    </source>
</evidence>
<dbReference type="Pfam" id="PF01417">
    <property type="entry name" value="ENTH"/>
    <property type="match status" value="1"/>
</dbReference>
<feature type="region of interest" description="Disordered" evidence="1">
    <location>
        <begin position="598"/>
        <end position="644"/>
    </location>
</feature>
<feature type="compositionally biased region" description="Polar residues" evidence="1">
    <location>
        <begin position="238"/>
        <end position="250"/>
    </location>
</feature>
<feature type="region of interest" description="Disordered" evidence="1">
    <location>
        <begin position="197"/>
        <end position="376"/>
    </location>
</feature>
<dbReference type="Gene3D" id="1.25.40.90">
    <property type="match status" value="1"/>
</dbReference>
<dbReference type="GO" id="GO:0030125">
    <property type="term" value="C:clathrin vesicle coat"/>
    <property type="evidence" value="ECO:0007669"/>
    <property type="project" value="TreeGrafter"/>
</dbReference>
<feature type="compositionally biased region" description="Basic residues" evidence="1">
    <location>
        <begin position="271"/>
        <end position="282"/>
    </location>
</feature>
<accession>A0A7S3JRD8</accession>
<name>A0A7S3JRD8_9STRA</name>
<dbReference type="PANTHER" id="PTHR12276:SF45">
    <property type="entry name" value="CLATHRIN INTERACTOR 1"/>
    <property type="match status" value="1"/>
</dbReference>